<dbReference type="SMART" id="SM00563">
    <property type="entry name" value="PlsC"/>
    <property type="match status" value="1"/>
</dbReference>
<dbReference type="AlphaFoldDB" id="A0A3N6NW66"/>
<dbReference type="PANTHER" id="PTHR10434">
    <property type="entry name" value="1-ACYL-SN-GLYCEROL-3-PHOSPHATE ACYLTRANSFERASE"/>
    <property type="match status" value="1"/>
</dbReference>
<protein>
    <submittedName>
        <fullName evidence="4">1-acyl-sn-glycerol-3-phosphate acyltransferase</fullName>
    </submittedName>
</protein>
<sequence>MINLDFIQASLRKLHSPVNSKPSSISPWLASLSYFLGHHIVMPLYFRKINIIGKENIPKDGPVILAPTHRSRWDGLIIPYTTGRLVTGRDLRFMVSMDEMKCLQGWLIRHLGGFPLNPKNPAVSCFRYGVELMLKREMLVIFPEGKIYRDNQVHSLKTGLARIGLQAESYQQNLGVKIVPISLNYNPVIPRRGCNVMVRIGVPLSVNDYIYGSGKKQAQNLTMDLEAALKNIDGHSTINN</sequence>
<accession>A0A3N6NW66</accession>
<keyword evidence="1 4" id="KW-0808">Transferase</keyword>
<dbReference type="GO" id="GO:0006654">
    <property type="term" value="P:phosphatidic acid biosynthetic process"/>
    <property type="evidence" value="ECO:0007669"/>
    <property type="project" value="TreeGrafter"/>
</dbReference>
<dbReference type="Pfam" id="PF01553">
    <property type="entry name" value="Acyltransferase"/>
    <property type="match status" value="1"/>
</dbReference>
<dbReference type="EMBL" id="RCBY01000006">
    <property type="protein sequence ID" value="RQH55445.1"/>
    <property type="molecule type" value="Genomic_DNA"/>
</dbReference>
<comment type="caution">
    <text evidence="4">The sequence shown here is derived from an EMBL/GenBank/DDBJ whole genome shotgun (WGS) entry which is preliminary data.</text>
</comment>
<proteinExistence type="predicted"/>
<dbReference type="RefSeq" id="WP_124144005.1">
    <property type="nucleotide sequence ID" value="NZ_CAWOKI010000379.1"/>
</dbReference>
<feature type="domain" description="Phospholipid/glycerol acyltransferase" evidence="3">
    <location>
        <begin position="63"/>
        <end position="186"/>
    </location>
</feature>
<evidence type="ECO:0000256" key="2">
    <source>
        <dbReference type="ARBA" id="ARBA00023315"/>
    </source>
</evidence>
<dbReference type="SUPFAM" id="SSF69593">
    <property type="entry name" value="Glycerol-3-phosphate (1)-acyltransferase"/>
    <property type="match status" value="1"/>
</dbReference>
<keyword evidence="5" id="KW-1185">Reference proteome</keyword>
<name>A0A3N6NW66_9CYAN</name>
<reference evidence="4 5" key="1">
    <citation type="journal article" date="2018" name="ACS Chem. Biol.">
        <title>Ketoreductase domain dysfunction expands chemodiversity: malyngamide biosynthesis in the cyanobacterium Okeania hirsuta.</title>
        <authorList>
            <person name="Moss N.A."/>
            <person name="Leao T."/>
            <person name="Rankin M."/>
            <person name="McCullough T.M."/>
            <person name="Qu P."/>
            <person name="Korobeynikov A."/>
            <person name="Smith J.L."/>
            <person name="Gerwick L."/>
            <person name="Gerwick W.H."/>
        </authorList>
    </citation>
    <scope>NUCLEOTIDE SEQUENCE [LARGE SCALE GENOMIC DNA]</scope>
    <source>
        <strain evidence="4 5">PAB10Feb10-1</strain>
    </source>
</reference>
<evidence type="ECO:0000313" key="5">
    <source>
        <dbReference type="Proteomes" id="UP000269154"/>
    </source>
</evidence>
<dbReference type="Proteomes" id="UP000269154">
    <property type="component" value="Unassembled WGS sequence"/>
</dbReference>
<dbReference type="OrthoDB" id="9803035at2"/>
<evidence type="ECO:0000256" key="1">
    <source>
        <dbReference type="ARBA" id="ARBA00022679"/>
    </source>
</evidence>
<dbReference type="InterPro" id="IPR002123">
    <property type="entry name" value="Plipid/glycerol_acylTrfase"/>
</dbReference>
<evidence type="ECO:0000259" key="3">
    <source>
        <dbReference type="SMART" id="SM00563"/>
    </source>
</evidence>
<evidence type="ECO:0000313" key="4">
    <source>
        <dbReference type="EMBL" id="RQH55445.1"/>
    </source>
</evidence>
<organism evidence="4 5">
    <name type="scientific">Okeania hirsuta</name>
    <dbReference type="NCBI Taxonomy" id="1458930"/>
    <lineage>
        <taxon>Bacteria</taxon>
        <taxon>Bacillati</taxon>
        <taxon>Cyanobacteriota</taxon>
        <taxon>Cyanophyceae</taxon>
        <taxon>Oscillatoriophycideae</taxon>
        <taxon>Oscillatoriales</taxon>
        <taxon>Microcoleaceae</taxon>
        <taxon>Okeania</taxon>
    </lineage>
</organism>
<dbReference type="GO" id="GO:0003841">
    <property type="term" value="F:1-acylglycerol-3-phosphate O-acyltransferase activity"/>
    <property type="evidence" value="ECO:0007669"/>
    <property type="project" value="TreeGrafter"/>
</dbReference>
<gene>
    <name evidence="4" type="ORF">D5R40_01885</name>
</gene>
<dbReference type="PANTHER" id="PTHR10434:SF11">
    <property type="entry name" value="1-ACYL-SN-GLYCEROL-3-PHOSPHATE ACYLTRANSFERASE"/>
    <property type="match status" value="1"/>
</dbReference>
<keyword evidence="2 4" id="KW-0012">Acyltransferase</keyword>